<accession>F2KPF3</accession>
<dbReference type="KEGG" id="ave:Arcve_0351"/>
<keyword evidence="2" id="KW-1185">Reference proteome</keyword>
<dbReference type="HOGENOM" id="CLU_2103371_0_0_2"/>
<reference evidence="1 2" key="1">
    <citation type="submission" date="2011-03" db="EMBL/GenBank/DDBJ databases">
        <title>The complete genome of Archaeoglobus veneficus SNP6.</title>
        <authorList>
            <consortium name="US DOE Joint Genome Institute (JGI-PGF)"/>
            <person name="Lucas S."/>
            <person name="Copeland A."/>
            <person name="Lapidus A."/>
            <person name="Bruce D."/>
            <person name="Goodwin L."/>
            <person name="Pitluck S."/>
            <person name="Kyrpides N."/>
            <person name="Mavromatis K."/>
            <person name="Pagani I."/>
            <person name="Ivanova N."/>
            <person name="Mikhailova N."/>
            <person name="Lu M."/>
            <person name="Detter J.C."/>
            <person name="Tapia R."/>
            <person name="Han C."/>
            <person name="Land M."/>
            <person name="Hauser L."/>
            <person name="Markowitz V."/>
            <person name="Cheng J.-F."/>
            <person name="Hugenholtz P."/>
            <person name="Woyke T."/>
            <person name="Wu D."/>
            <person name="Spring S."/>
            <person name="Brambilla E."/>
            <person name="Klenk H.-P."/>
            <person name="Eisen J.A."/>
        </authorList>
    </citation>
    <scope>NUCLEOTIDE SEQUENCE [LARGE SCALE GENOMIC DNA]</scope>
    <source>
        <strain>SNP6</strain>
    </source>
</reference>
<gene>
    <name evidence="1" type="ordered locus">Arcve_0351</name>
</gene>
<dbReference type="STRING" id="693661.Arcve_0351"/>
<name>F2KPF3_ARCVS</name>
<dbReference type="GeneID" id="10393446"/>
<dbReference type="RefSeq" id="WP_013683058.1">
    <property type="nucleotide sequence ID" value="NC_015320.1"/>
</dbReference>
<evidence type="ECO:0000313" key="2">
    <source>
        <dbReference type="Proteomes" id="UP000008136"/>
    </source>
</evidence>
<dbReference type="EMBL" id="CP002588">
    <property type="protein sequence ID" value="AEA46384.1"/>
    <property type="molecule type" value="Genomic_DNA"/>
</dbReference>
<organism evidence="1 2">
    <name type="scientific">Archaeoglobus veneficus (strain DSM 11195 / SNP6)</name>
    <dbReference type="NCBI Taxonomy" id="693661"/>
    <lineage>
        <taxon>Archaea</taxon>
        <taxon>Methanobacteriati</taxon>
        <taxon>Methanobacteriota</taxon>
        <taxon>Archaeoglobi</taxon>
        <taxon>Archaeoglobales</taxon>
        <taxon>Archaeoglobaceae</taxon>
        <taxon>Archaeoglobus</taxon>
    </lineage>
</organism>
<proteinExistence type="predicted"/>
<protein>
    <submittedName>
        <fullName evidence="1">Uncharacterized protein</fullName>
    </submittedName>
</protein>
<dbReference type="Proteomes" id="UP000008136">
    <property type="component" value="Chromosome"/>
</dbReference>
<dbReference type="AlphaFoldDB" id="F2KPF3"/>
<evidence type="ECO:0000313" key="1">
    <source>
        <dbReference type="EMBL" id="AEA46384.1"/>
    </source>
</evidence>
<sequence>MFDETTHAAYRLSCYHCHNDSYDYANAIWNKPKNDWDTPAFHGDFIVEWKHYNEIYGLDNNILSKPLFLNAETCIACKRGICYDCHIYGNQPSRSQDFTVYTEPNSTMYRDSTEI</sequence>